<dbReference type="InterPro" id="IPR004108">
    <property type="entry name" value="Fe_hydrogenase_lsu_C"/>
</dbReference>
<proteinExistence type="predicted"/>
<keyword evidence="4" id="KW-0067">ATP-binding</keyword>
<keyword evidence="9" id="KW-0804">Transcription</keyword>
<feature type="domain" description="Sigma-54 factor interaction" evidence="10">
    <location>
        <begin position="438"/>
        <end position="667"/>
    </location>
</feature>
<keyword evidence="14" id="KW-1185">Reference proteome</keyword>
<dbReference type="Pfam" id="PF25601">
    <property type="entry name" value="AAA_lid_14"/>
    <property type="match status" value="1"/>
</dbReference>
<dbReference type="SUPFAM" id="SSF46689">
    <property type="entry name" value="Homeodomain-like"/>
    <property type="match status" value="1"/>
</dbReference>
<evidence type="ECO:0000259" key="12">
    <source>
        <dbReference type="PROSITE" id="PS51656"/>
    </source>
</evidence>
<dbReference type="FunFam" id="3.40.50.300:FF:000006">
    <property type="entry name" value="DNA-binding transcriptional regulator NtrC"/>
    <property type="match status" value="1"/>
</dbReference>
<dbReference type="SUPFAM" id="SSF54862">
    <property type="entry name" value="4Fe-4S ferredoxins"/>
    <property type="match status" value="1"/>
</dbReference>
<evidence type="ECO:0000256" key="3">
    <source>
        <dbReference type="ARBA" id="ARBA00022741"/>
    </source>
</evidence>
<dbReference type="SMART" id="SM00382">
    <property type="entry name" value="AAA"/>
    <property type="match status" value="1"/>
</dbReference>
<organism evidence="13 14">
    <name type="scientific">Trichloromonas acetexigens</name>
    <dbReference type="NCBI Taxonomy" id="38815"/>
    <lineage>
        <taxon>Bacteria</taxon>
        <taxon>Pseudomonadati</taxon>
        <taxon>Thermodesulfobacteriota</taxon>
        <taxon>Desulfuromonadia</taxon>
        <taxon>Desulfuromonadales</taxon>
        <taxon>Trichloromonadaceae</taxon>
        <taxon>Trichloromonas</taxon>
    </lineage>
</organism>
<dbReference type="OrthoDB" id="9814761at2"/>
<dbReference type="Pfam" id="PF02906">
    <property type="entry name" value="Fe_hyd_lg_C"/>
    <property type="match status" value="1"/>
</dbReference>
<dbReference type="PROSITE" id="PS50045">
    <property type="entry name" value="SIGMA54_INTERACT_4"/>
    <property type="match status" value="1"/>
</dbReference>
<gene>
    <name evidence="13" type="ORF">FL622_12185</name>
</gene>
<dbReference type="SUPFAM" id="SSF53920">
    <property type="entry name" value="Fe-only hydrogenase"/>
    <property type="match status" value="1"/>
</dbReference>
<evidence type="ECO:0000259" key="10">
    <source>
        <dbReference type="PROSITE" id="PS50045"/>
    </source>
</evidence>
<evidence type="ECO:0000256" key="4">
    <source>
        <dbReference type="ARBA" id="ARBA00022840"/>
    </source>
</evidence>
<evidence type="ECO:0000256" key="1">
    <source>
        <dbReference type="ARBA" id="ARBA00022485"/>
    </source>
</evidence>
<dbReference type="GO" id="GO:0046872">
    <property type="term" value="F:metal ion binding"/>
    <property type="evidence" value="ECO:0007669"/>
    <property type="project" value="UniProtKB-KW"/>
</dbReference>
<evidence type="ECO:0000256" key="8">
    <source>
        <dbReference type="ARBA" id="ARBA00023125"/>
    </source>
</evidence>
<evidence type="ECO:0000256" key="2">
    <source>
        <dbReference type="ARBA" id="ARBA00022723"/>
    </source>
</evidence>
<dbReference type="PANTHER" id="PTHR32071:SF113">
    <property type="entry name" value="ALGINATE BIOSYNTHESIS TRANSCRIPTIONAL REGULATORY PROTEIN ALGB"/>
    <property type="match status" value="1"/>
</dbReference>
<dbReference type="InterPro" id="IPR003593">
    <property type="entry name" value="AAA+_ATPase"/>
</dbReference>
<keyword evidence="3" id="KW-0547">Nucleotide-binding</keyword>
<feature type="domain" description="4Fe-4S ferredoxin-type" evidence="11">
    <location>
        <begin position="32"/>
        <end position="60"/>
    </location>
</feature>
<dbReference type="Gene3D" id="1.10.10.60">
    <property type="entry name" value="Homeodomain-like"/>
    <property type="match status" value="1"/>
</dbReference>
<dbReference type="InterPro" id="IPR002078">
    <property type="entry name" value="Sigma_54_int"/>
</dbReference>
<name>A0A550J8U5_9BACT</name>
<evidence type="ECO:0000256" key="6">
    <source>
        <dbReference type="ARBA" id="ARBA00023014"/>
    </source>
</evidence>
<keyword evidence="1" id="KW-0004">4Fe-4S</keyword>
<dbReference type="PROSITE" id="PS00688">
    <property type="entry name" value="SIGMA54_INTERACT_3"/>
    <property type="match status" value="1"/>
</dbReference>
<dbReference type="GO" id="GO:0005524">
    <property type="term" value="F:ATP binding"/>
    <property type="evidence" value="ECO:0007669"/>
    <property type="project" value="UniProtKB-KW"/>
</dbReference>
<evidence type="ECO:0000256" key="7">
    <source>
        <dbReference type="ARBA" id="ARBA00023015"/>
    </source>
</evidence>
<dbReference type="PROSITE" id="PS51656">
    <property type="entry name" value="4FE4S"/>
    <property type="match status" value="1"/>
</dbReference>
<dbReference type="InterPro" id="IPR009057">
    <property type="entry name" value="Homeodomain-like_sf"/>
</dbReference>
<dbReference type="CDD" id="cd00009">
    <property type="entry name" value="AAA"/>
    <property type="match status" value="1"/>
</dbReference>
<dbReference type="InterPro" id="IPR025943">
    <property type="entry name" value="Sigma_54_int_dom_ATP-bd_2"/>
</dbReference>
<dbReference type="PANTHER" id="PTHR32071">
    <property type="entry name" value="TRANSCRIPTIONAL REGULATORY PROTEIN"/>
    <property type="match status" value="1"/>
</dbReference>
<keyword evidence="7" id="KW-0805">Transcription regulation</keyword>
<keyword evidence="6" id="KW-0411">Iron-sulfur</keyword>
<dbReference type="InterPro" id="IPR009016">
    <property type="entry name" value="Fe_hydrogenase"/>
</dbReference>
<dbReference type="PRINTS" id="PR01590">
    <property type="entry name" value="HTHFIS"/>
</dbReference>
<accession>A0A550J8U5</accession>
<dbReference type="GO" id="GO:0043565">
    <property type="term" value="F:sequence-specific DNA binding"/>
    <property type="evidence" value="ECO:0007669"/>
    <property type="project" value="InterPro"/>
</dbReference>
<dbReference type="Pfam" id="PF00158">
    <property type="entry name" value="Sigma54_activat"/>
    <property type="match status" value="1"/>
</dbReference>
<dbReference type="GO" id="GO:0051539">
    <property type="term" value="F:4 iron, 4 sulfur cluster binding"/>
    <property type="evidence" value="ECO:0007669"/>
    <property type="project" value="UniProtKB-KW"/>
</dbReference>
<evidence type="ECO:0000259" key="11">
    <source>
        <dbReference type="PROSITE" id="PS51379"/>
    </source>
</evidence>
<dbReference type="InterPro" id="IPR027417">
    <property type="entry name" value="P-loop_NTPase"/>
</dbReference>
<dbReference type="InterPro" id="IPR025944">
    <property type="entry name" value="Sigma_54_int_dom_CS"/>
</dbReference>
<dbReference type="InterPro" id="IPR058031">
    <property type="entry name" value="AAA_lid_NorR"/>
</dbReference>
<dbReference type="PROSITE" id="PS00676">
    <property type="entry name" value="SIGMA54_INTERACT_2"/>
    <property type="match status" value="1"/>
</dbReference>
<dbReference type="RefSeq" id="WP_092058691.1">
    <property type="nucleotide sequence ID" value="NZ_FOJJ01000041.1"/>
</dbReference>
<sequence>MGPIQTVEERCRKCYSCVRNCPVKAIKVKENWAEVIHERCIGCGKCVKVCAQQAKIVTESTGKILRMLDGEQPVVAVLGCSFPAFFHDIRPGQLVSGLKRLGFEEVHEGSFGVELLVDTYRRLIDTPADFPRITTHCPTIVDLIERHYPHLLKNLMPVVSPMVAIGRFIKERKGAKTKVVYLSSCIAGKFEIEAEPVADAVDMVLTYQELAKLFRAGSIDLPRLPETPFDGVPPERGRLFAVTGGPFQAFGIEADFFNPDFLATEGQENVLEIIRDLAAGRITPRMVDLRFCTGGCVGGPGKSNRLTPFSKRNLIHKYYQNPQAPYATAAYYQAPGPIPRLDRRFSNKYHRLDTPSGQSIRQILQSTNKFVEQDELNCGACGYDTCREHAVAVYQGLAENDMCLPYSLKRLEEDHVKLAQKYELAQRALQQEYGDTAIIGRDGSTLEVLNLITQVGPTPTTVLIRGESGTGKELTARAIHQKSQRSDKPLVSVNCTTLTDSLLESELFGHKKGAFTGAVGDKKGLFEAANGGTIFLDEIGDITPKLQAELLRVLDIGEIKPVGGTTPIKVDVRLIAATNKNLEEGVKEGWFREDLFYRLNVFTITMPPLRNRMESLRELVHVFLDRASKRVNKTLVGIDERAIASMLRYPWPGNIRELQNIIERAAVLTQDSIIRLENLPVVFSQLMPESADGTSTPADNGFRSQREKHLNQVEKNLIKRYLEETGGNVSLAARKAGIPRRTFYRMLTRYDLQGAEFRGKKPTHPTP</sequence>
<dbReference type="Gene3D" id="3.40.950.10">
    <property type="entry name" value="Fe-only Hydrogenase (Larger Subunit), Chain L, domain 3"/>
    <property type="match status" value="1"/>
</dbReference>
<dbReference type="Gene3D" id="1.10.8.60">
    <property type="match status" value="1"/>
</dbReference>
<dbReference type="InterPro" id="IPR002197">
    <property type="entry name" value="HTH_Fis"/>
</dbReference>
<dbReference type="GO" id="GO:0006355">
    <property type="term" value="P:regulation of DNA-templated transcription"/>
    <property type="evidence" value="ECO:0007669"/>
    <property type="project" value="InterPro"/>
</dbReference>
<dbReference type="InterPro" id="IPR007202">
    <property type="entry name" value="4Fe-4S_dom"/>
</dbReference>
<dbReference type="PROSITE" id="PS51379">
    <property type="entry name" value="4FE4S_FER_2"/>
    <property type="match status" value="2"/>
</dbReference>
<dbReference type="EMBL" id="VJVV01000009">
    <property type="protein sequence ID" value="TRO79665.1"/>
    <property type="molecule type" value="Genomic_DNA"/>
</dbReference>
<keyword evidence="2" id="KW-0479">Metal-binding</keyword>
<evidence type="ECO:0000256" key="5">
    <source>
        <dbReference type="ARBA" id="ARBA00023004"/>
    </source>
</evidence>
<dbReference type="InterPro" id="IPR017896">
    <property type="entry name" value="4Fe4S_Fe-S-bd"/>
</dbReference>
<comment type="caution">
    <text evidence="13">The sequence shown here is derived from an EMBL/GenBank/DDBJ whole genome shotgun (WGS) entry which is preliminary data.</text>
</comment>
<keyword evidence="5" id="KW-0408">Iron</keyword>
<dbReference type="AlphaFoldDB" id="A0A550J8U5"/>
<feature type="domain" description="4Fe-4S" evidence="12">
    <location>
        <begin position="359"/>
        <end position="420"/>
    </location>
</feature>
<evidence type="ECO:0000256" key="9">
    <source>
        <dbReference type="ARBA" id="ARBA00023163"/>
    </source>
</evidence>
<keyword evidence="8" id="KW-0238">DNA-binding</keyword>
<dbReference type="Gene3D" id="3.40.50.300">
    <property type="entry name" value="P-loop containing nucleotide triphosphate hydrolases"/>
    <property type="match status" value="1"/>
</dbReference>
<dbReference type="Pfam" id="PF12838">
    <property type="entry name" value="Fer4_7"/>
    <property type="match status" value="1"/>
</dbReference>
<dbReference type="Proteomes" id="UP000317155">
    <property type="component" value="Unassembled WGS sequence"/>
</dbReference>
<dbReference type="SUPFAM" id="SSF52540">
    <property type="entry name" value="P-loop containing nucleoside triphosphate hydrolases"/>
    <property type="match status" value="1"/>
</dbReference>
<evidence type="ECO:0000313" key="13">
    <source>
        <dbReference type="EMBL" id="TRO79665.1"/>
    </source>
</evidence>
<protein>
    <submittedName>
        <fullName evidence="13">AAA family ATPase</fullName>
    </submittedName>
</protein>
<reference evidence="13 14" key="1">
    <citation type="submission" date="2019-07" db="EMBL/GenBank/DDBJ databases">
        <title>Insights of Desulfuromonas acetexigens electromicrobiology.</title>
        <authorList>
            <person name="Katuri K."/>
            <person name="Sapireddy V."/>
            <person name="Shaw D.R."/>
            <person name="Saikaly P."/>
        </authorList>
    </citation>
    <scope>NUCLEOTIDE SEQUENCE [LARGE SCALE GENOMIC DNA]</scope>
    <source>
        <strain evidence="13 14">2873</strain>
    </source>
</reference>
<dbReference type="Pfam" id="PF02954">
    <property type="entry name" value="HTH_8"/>
    <property type="match status" value="1"/>
</dbReference>
<evidence type="ECO:0000313" key="14">
    <source>
        <dbReference type="Proteomes" id="UP000317155"/>
    </source>
</evidence>
<dbReference type="Gene3D" id="3.30.70.20">
    <property type="match status" value="1"/>
</dbReference>
<feature type="domain" description="4Fe-4S ferredoxin-type" evidence="11">
    <location>
        <begin position="2"/>
        <end position="31"/>
    </location>
</feature>
<dbReference type="Pfam" id="PF04060">
    <property type="entry name" value="FeS"/>
    <property type="match status" value="1"/>
</dbReference>
<dbReference type="Gene3D" id="1.10.15.40">
    <property type="entry name" value="Electron transport complex subunit B, putative Fe-S cluster"/>
    <property type="match status" value="1"/>
</dbReference>